<evidence type="ECO:0000313" key="2">
    <source>
        <dbReference type="EMBL" id="RDB24965.1"/>
    </source>
</evidence>
<protein>
    <submittedName>
        <fullName evidence="2">Uncharacterized protein</fullName>
    </submittedName>
</protein>
<dbReference type="Gene3D" id="3.80.10.10">
    <property type="entry name" value="Ribonuclease Inhibitor"/>
    <property type="match status" value="1"/>
</dbReference>
<dbReference type="AlphaFoldDB" id="A0A369JX71"/>
<dbReference type="SUPFAM" id="SSF52047">
    <property type="entry name" value="RNI-like"/>
    <property type="match status" value="1"/>
</dbReference>
<gene>
    <name evidence="2" type="ORF">Hypma_007392</name>
</gene>
<dbReference type="InterPro" id="IPR032675">
    <property type="entry name" value="LRR_dom_sf"/>
</dbReference>
<feature type="compositionally biased region" description="Polar residues" evidence="1">
    <location>
        <begin position="619"/>
        <end position="642"/>
    </location>
</feature>
<evidence type="ECO:0000256" key="1">
    <source>
        <dbReference type="SAM" id="MobiDB-lite"/>
    </source>
</evidence>
<feature type="region of interest" description="Disordered" evidence="1">
    <location>
        <begin position="53"/>
        <end position="77"/>
    </location>
</feature>
<feature type="region of interest" description="Disordered" evidence="1">
    <location>
        <begin position="480"/>
        <end position="504"/>
    </location>
</feature>
<name>A0A369JX71_HYPMA</name>
<organism evidence="2 3">
    <name type="scientific">Hypsizygus marmoreus</name>
    <name type="common">White beech mushroom</name>
    <name type="synonym">Agaricus marmoreus</name>
    <dbReference type="NCBI Taxonomy" id="39966"/>
    <lineage>
        <taxon>Eukaryota</taxon>
        <taxon>Fungi</taxon>
        <taxon>Dikarya</taxon>
        <taxon>Basidiomycota</taxon>
        <taxon>Agaricomycotina</taxon>
        <taxon>Agaricomycetes</taxon>
        <taxon>Agaricomycetidae</taxon>
        <taxon>Agaricales</taxon>
        <taxon>Tricholomatineae</taxon>
        <taxon>Lyophyllaceae</taxon>
        <taxon>Hypsizygus</taxon>
    </lineage>
</organism>
<feature type="compositionally biased region" description="Basic residues" evidence="1">
    <location>
        <begin position="16"/>
        <end position="26"/>
    </location>
</feature>
<feature type="region of interest" description="Disordered" evidence="1">
    <location>
        <begin position="1"/>
        <end position="36"/>
    </location>
</feature>
<dbReference type="Proteomes" id="UP000076154">
    <property type="component" value="Unassembled WGS sequence"/>
</dbReference>
<dbReference type="InParanoid" id="A0A369JX71"/>
<dbReference type="OrthoDB" id="2269034at2759"/>
<feature type="compositionally biased region" description="Basic and acidic residues" evidence="1">
    <location>
        <begin position="644"/>
        <end position="660"/>
    </location>
</feature>
<dbReference type="EMBL" id="LUEZ02000041">
    <property type="protein sequence ID" value="RDB24965.1"/>
    <property type="molecule type" value="Genomic_DNA"/>
</dbReference>
<proteinExistence type="predicted"/>
<reference evidence="2" key="1">
    <citation type="submission" date="2018-04" db="EMBL/GenBank/DDBJ databases">
        <title>Whole genome sequencing of Hypsizygus marmoreus.</title>
        <authorList>
            <person name="Choi I.-G."/>
            <person name="Min B."/>
            <person name="Kim J.-G."/>
            <person name="Kim S."/>
            <person name="Oh Y.-L."/>
            <person name="Kong W.-S."/>
            <person name="Park H."/>
            <person name="Jeong J."/>
            <person name="Song E.-S."/>
        </authorList>
    </citation>
    <scope>NUCLEOTIDE SEQUENCE [LARGE SCALE GENOMIC DNA]</scope>
    <source>
        <strain evidence="2">51987-8</strain>
    </source>
</reference>
<evidence type="ECO:0000313" key="3">
    <source>
        <dbReference type="Proteomes" id="UP000076154"/>
    </source>
</evidence>
<feature type="region of interest" description="Disordered" evidence="1">
    <location>
        <begin position="617"/>
        <end position="662"/>
    </location>
</feature>
<accession>A0A369JX71</accession>
<sequence length="706" mass="78186">MRQQHKVENVKALTGRLRRLSNRNRKQPSPEVPDEAALVWGVADRADLDISSNLPAFGPEETSGADANNPSQDPPLRINPSDYGTVNYCRPLTSHVNALPLEILEQIFIYCLDPLNHFPLPDVRRAPMLLCRVSSFWRDVAISTSILWTSFCIPVEFNPCLLELWLRRSRGRSLAFRFWTPLGEQKPHATRLLLAHIHRWKDVSFHLDSDLGQDILQSTHRDKILRLEAAELHSSSQLQLTAAIAVLTAHPNLRQLKLICDEIPMPSEVLVSLTWPKLTLIDLDFVNLSIHQLLTIFSQCPRIQVAAAKVEISTIQAGGQVVHVPDLLSLTVRGAFDSGTLLDHLSLPSLRSLSVFGHFRDREALQRFFKRSPCGLERLVLGSRRLSKAAIVACVQLPGMQTLRQLTLHSGISDTLMTLLSWHLGHGILPNLQVLELKQCRSTVDGSISAMINSRWAAYRSGALEQLECVDLTYHRPRPASTPHTLSDVDSDTDSPLPLRPDPSKLNPFETDFAQLENLANQGLRVRWELLPYRPGFRCRLCTGSIGHPSHRVPGTTWGCALETRCRSARSRDGARVLSGLRWQPRSSCSRRSCPPPPPPPPLCPLLDGRLAGRPSFKSLFTSTAPPSQRRGNGNGCGTFSSAKEARTGELASTRRDGLPRWESMTSTCSPHHVNFDFAAAAAATVSTGAAVFGAGDRSHAAPSRQ</sequence>
<keyword evidence="3" id="KW-1185">Reference proteome</keyword>
<comment type="caution">
    <text evidence="2">The sequence shown here is derived from an EMBL/GenBank/DDBJ whole genome shotgun (WGS) entry which is preliminary data.</text>
</comment>